<dbReference type="Gene3D" id="1.10.10.10">
    <property type="entry name" value="Winged helix-like DNA-binding domain superfamily/Winged helix DNA-binding domain"/>
    <property type="match status" value="1"/>
</dbReference>
<comment type="caution">
    <text evidence="5">The sequence shown here is derived from an EMBL/GenBank/DDBJ whole genome shotgun (WGS) entry which is preliminary data.</text>
</comment>
<organism evidence="5 6">
    <name type="scientific">Nocardia ninae NBRC 108245</name>
    <dbReference type="NCBI Taxonomy" id="1210091"/>
    <lineage>
        <taxon>Bacteria</taxon>
        <taxon>Bacillati</taxon>
        <taxon>Actinomycetota</taxon>
        <taxon>Actinomycetes</taxon>
        <taxon>Mycobacteriales</taxon>
        <taxon>Nocardiaceae</taxon>
        <taxon>Nocardia</taxon>
    </lineage>
</organism>
<name>A0A511MNH7_9NOCA</name>
<keyword evidence="6" id="KW-1185">Reference proteome</keyword>
<dbReference type="InterPro" id="IPR036390">
    <property type="entry name" value="WH_DNA-bd_sf"/>
</dbReference>
<dbReference type="InterPro" id="IPR000524">
    <property type="entry name" value="Tscrpt_reg_HTH_GntR"/>
</dbReference>
<reference evidence="5 6" key="1">
    <citation type="submission" date="2019-07" db="EMBL/GenBank/DDBJ databases">
        <title>Whole genome shotgun sequence of Nocardia ninae NBRC 108245.</title>
        <authorList>
            <person name="Hosoyama A."/>
            <person name="Uohara A."/>
            <person name="Ohji S."/>
            <person name="Ichikawa N."/>
        </authorList>
    </citation>
    <scope>NUCLEOTIDE SEQUENCE [LARGE SCALE GENOMIC DNA]</scope>
    <source>
        <strain evidence="5 6">NBRC 108245</strain>
    </source>
</reference>
<dbReference type="EMBL" id="BJXA01000064">
    <property type="protein sequence ID" value="GEM42165.1"/>
    <property type="molecule type" value="Genomic_DNA"/>
</dbReference>
<dbReference type="Gene3D" id="3.40.1410.10">
    <property type="entry name" value="Chorismate lyase-like"/>
    <property type="match status" value="1"/>
</dbReference>
<gene>
    <name evidence="5" type="ORF">NN4_66840</name>
</gene>
<accession>A0A511MNH7</accession>
<dbReference type="AlphaFoldDB" id="A0A511MNH7"/>
<evidence type="ECO:0000259" key="4">
    <source>
        <dbReference type="PROSITE" id="PS50949"/>
    </source>
</evidence>
<keyword evidence="1" id="KW-0805">Transcription regulation</keyword>
<feature type="domain" description="HTH gntR-type" evidence="4">
    <location>
        <begin position="4"/>
        <end position="76"/>
    </location>
</feature>
<dbReference type="InterPro" id="IPR050679">
    <property type="entry name" value="Bact_HTH_transcr_reg"/>
</dbReference>
<dbReference type="PANTHER" id="PTHR44846:SF17">
    <property type="entry name" value="GNTR-FAMILY TRANSCRIPTIONAL REGULATOR"/>
    <property type="match status" value="1"/>
</dbReference>
<sequence>MPPPSRWSDIADDLRARIKAGEWQPGDQLPTSRQLMEHYEVSNPNLLMRAIAALRAEGLLIADPKAPRRGVRVRAQHFFQRELDAYRQEYREALAGRDHSFEKISHIETGVDVDVTYEVIDPPEDIAETLGTSQKVLHRTFTYLADGTPHQVSDSYMTAELAQRLGLGQPTDERPGRTTIAWLLDAGIQVTHTATTLRARIPNPEESARMATVPGVPVFVHKHTLYAGDLAVETGGGLVAADQIEYTMCADLTKEV</sequence>
<dbReference type="Pfam" id="PF07702">
    <property type="entry name" value="UTRA"/>
    <property type="match status" value="1"/>
</dbReference>
<dbReference type="GO" id="GO:0003677">
    <property type="term" value="F:DNA binding"/>
    <property type="evidence" value="ECO:0007669"/>
    <property type="project" value="UniProtKB-KW"/>
</dbReference>
<dbReference type="Pfam" id="PF00392">
    <property type="entry name" value="GntR"/>
    <property type="match status" value="1"/>
</dbReference>
<dbReference type="Proteomes" id="UP000321424">
    <property type="component" value="Unassembled WGS sequence"/>
</dbReference>
<protein>
    <submittedName>
        <fullName evidence="5">GntR family transcriptional regulator</fullName>
    </submittedName>
</protein>
<dbReference type="SMART" id="SM00866">
    <property type="entry name" value="UTRA"/>
    <property type="match status" value="1"/>
</dbReference>
<keyword evidence="3" id="KW-0804">Transcription</keyword>
<evidence type="ECO:0000313" key="6">
    <source>
        <dbReference type="Proteomes" id="UP000321424"/>
    </source>
</evidence>
<dbReference type="InterPro" id="IPR011663">
    <property type="entry name" value="UTRA"/>
</dbReference>
<dbReference type="GO" id="GO:0003700">
    <property type="term" value="F:DNA-binding transcription factor activity"/>
    <property type="evidence" value="ECO:0007669"/>
    <property type="project" value="InterPro"/>
</dbReference>
<dbReference type="PROSITE" id="PS50949">
    <property type="entry name" value="HTH_GNTR"/>
    <property type="match status" value="1"/>
</dbReference>
<evidence type="ECO:0000256" key="3">
    <source>
        <dbReference type="ARBA" id="ARBA00023163"/>
    </source>
</evidence>
<proteinExistence type="predicted"/>
<dbReference type="SMART" id="SM00345">
    <property type="entry name" value="HTH_GNTR"/>
    <property type="match status" value="1"/>
</dbReference>
<dbReference type="CDD" id="cd07377">
    <property type="entry name" value="WHTH_GntR"/>
    <property type="match status" value="1"/>
</dbReference>
<dbReference type="RefSeq" id="WP_186818750.1">
    <property type="nucleotide sequence ID" value="NZ_BJXA01000064.1"/>
</dbReference>
<evidence type="ECO:0000256" key="1">
    <source>
        <dbReference type="ARBA" id="ARBA00023015"/>
    </source>
</evidence>
<evidence type="ECO:0000313" key="5">
    <source>
        <dbReference type="EMBL" id="GEM42165.1"/>
    </source>
</evidence>
<keyword evidence="2" id="KW-0238">DNA-binding</keyword>
<dbReference type="SUPFAM" id="SSF64288">
    <property type="entry name" value="Chorismate lyase-like"/>
    <property type="match status" value="1"/>
</dbReference>
<evidence type="ECO:0000256" key="2">
    <source>
        <dbReference type="ARBA" id="ARBA00023125"/>
    </source>
</evidence>
<dbReference type="PANTHER" id="PTHR44846">
    <property type="entry name" value="MANNOSYL-D-GLYCERATE TRANSPORT/METABOLISM SYSTEM REPRESSOR MNGR-RELATED"/>
    <property type="match status" value="1"/>
</dbReference>
<dbReference type="SUPFAM" id="SSF46785">
    <property type="entry name" value="Winged helix' DNA-binding domain"/>
    <property type="match status" value="1"/>
</dbReference>
<dbReference type="InterPro" id="IPR036388">
    <property type="entry name" value="WH-like_DNA-bd_sf"/>
</dbReference>
<dbReference type="GO" id="GO:0045892">
    <property type="term" value="P:negative regulation of DNA-templated transcription"/>
    <property type="evidence" value="ECO:0007669"/>
    <property type="project" value="TreeGrafter"/>
</dbReference>
<dbReference type="InterPro" id="IPR028978">
    <property type="entry name" value="Chorismate_lyase_/UTRA_dom_sf"/>
</dbReference>